<dbReference type="Proteomes" id="UP000661012">
    <property type="component" value="Unassembled WGS sequence"/>
</dbReference>
<evidence type="ECO:0000313" key="3">
    <source>
        <dbReference type="Proteomes" id="UP000661012"/>
    </source>
</evidence>
<dbReference type="InterPro" id="IPR054657">
    <property type="entry name" value="T6SS_periplasmic_put"/>
</dbReference>
<comment type="caution">
    <text evidence="2">The sequence shown here is derived from an EMBL/GenBank/DDBJ whole genome shotgun (WGS) entry which is preliminary data.</text>
</comment>
<keyword evidence="3" id="KW-1185">Reference proteome</keyword>
<evidence type="ECO:0000313" key="2">
    <source>
        <dbReference type="EMBL" id="MBD8108717.1"/>
    </source>
</evidence>
<feature type="domain" description="DUF7480" evidence="1">
    <location>
        <begin position="15"/>
        <end position="108"/>
    </location>
</feature>
<reference evidence="2 3" key="1">
    <citation type="journal article" date="2020" name="FEMS Microbiol. Ecol.">
        <title>Temporal dynamics of bacterial communities during seed development and maturation.</title>
        <authorList>
            <person name="Chesneau G."/>
            <person name="Torres-Cortes G."/>
            <person name="Briand M."/>
            <person name="Darrasse A."/>
            <person name="Preveaux A."/>
            <person name="Marais C."/>
            <person name="Jacques M.A."/>
            <person name="Shade A."/>
            <person name="Barret M."/>
        </authorList>
    </citation>
    <scope>NUCLEOTIDE SEQUENCE [LARGE SCALE GENOMIC DNA]</scope>
    <source>
        <strain evidence="2 3">CFBP13732</strain>
    </source>
</reference>
<dbReference type="InterPro" id="IPR055903">
    <property type="entry name" value="DUF7480"/>
</dbReference>
<organism evidence="2 3">
    <name type="scientific">Erwinia persicina</name>
    <dbReference type="NCBI Taxonomy" id="55211"/>
    <lineage>
        <taxon>Bacteria</taxon>
        <taxon>Pseudomonadati</taxon>
        <taxon>Pseudomonadota</taxon>
        <taxon>Gammaproteobacteria</taxon>
        <taxon>Enterobacterales</taxon>
        <taxon>Erwiniaceae</taxon>
        <taxon>Erwinia</taxon>
    </lineage>
</organism>
<sequence>MTGCPGAGDRLEPDETAQVIADGPNICFLVSEPGDYQPKDMGINPRSTPPKEKHFDFSPALKVTDGKLCIPTAYYHFPEKGQFIAEYILASKKHADEPRKVVVTFEVSPGQVHNVPPTDMEITR</sequence>
<proteinExistence type="predicted"/>
<dbReference type="NCBIfam" id="NF045617">
    <property type="entry name" value="mostly_LP"/>
    <property type="match status" value="1"/>
</dbReference>
<protein>
    <recommendedName>
        <fullName evidence="1">DUF7480 domain-containing protein</fullName>
    </recommendedName>
</protein>
<accession>A0ABR8ZY94</accession>
<name>A0ABR8ZY94_9GAMM</name>
<evidence type="ECO:0000259" key="1">
    <source>
        <dbReference type="Pfam" id="PF24295"/>
    </source>
</evidence>
<dbReference type="Pfam" id="PF24295">
    <property type="entry name" value="DUF7480"/>
    <property type="match status" value="1"/>
</dbReference>
<gene>
    <name evidence="2" type="ORF">IFT93_20250</name>
</gene>
<dbReference type="EMBL" id="JACYNN010000023">
    <property type="protein sequence ID" value="MBD8108717.1"/>
    <property type="molecule type" value="Genomic_DNA"/>
</dbReference>